<name>A0A410FU54_BIPS1</name>
<dbReference type="KEGG" id="bih:BIP78_0820"/>
<dbReference type="InterPro" id="IPR002145">
    <property type="entry name" value="CopG"/>
</dbReference>
<dbReference type="EMBL" id="CP034928">
    <property type="protein sequence ID" value="QAA76586.1"/>
    <property type="molecule type" value="Genomic_DNA"/>
</dbReference>
<gene>
    <name evidence="2" type="ORF">BIP78_0820</name>
</gene>
<dbReference type="AlphaFoldDB" id="A0A410FU54"/>
<dbReference type="GO" id="GO:0006355">
    <property type="term" value="P:regulation of DNA-templated transcription"/>
    <property type="evidence" value="ECO:0007669"/>
    <property type="project" value="InterPro"/>
</dbReference>
<protein>
    <recommendedName>
        <fullName evidence="1">Ribbon-helix-helix protein CopG domain-containing protein</fullName>
    </recommendedName>
</protein>
<evidence type="ECO:0000313" key="3">
    <source>
        <dbReference type="Proteomes" id="UP000287233"/>
    </source>
</evidence>
<organism evidence="2 3">
    <name type="scientific">Bipolaricaulis sibiricus</name>
    <dbReference type="NCBI Taxonomy" id="2501609"/>
    <lineage>
        <taxon>Bacteria</taxon>
        <taxon>Candidatus Bipolaricaulota</taxon>
        <taxon>Candidatus Bipolaricaulia</taxon>
        <taxon>Candidatus Bipolaricaulales</taxon>
        <taxon>Candidatus Bipolaricaulaceae</taxon>
        <taxon>Candidatus Bipolaricaulis</taxon>
    </lineage>
</organism>
<sequence>MQVTLYYNDEDQYLLELVDELAERERKSRSAVIMCILEEHFERGKRLGEILVDMRAITPQDVQEALVEQSSSSGNGPRRLGEILVARGCVRDETVRRALVVQGRYCRG</sequence>
<accession>A0A410FU54</accession>
<evidence type="ECO:0000313" key="2">
    <source>
        <dbReference type="EMBL" id="QAA76586.1"/>
    </source>
</evidence>
<proteinExistence type="predicted"/>
<dbReference type="InterPro" id="IPR037257">
    <property type="entry name" value="T2SS_E_N_sf"/>
</dbReference>
<dbReference type="Proteomes" id="UP000287233">
    <property type="component" value="Chromosome"/>
</dbReference>
<dbReference type="CDD" id="cd21631">
    <property type="entry name" value="RHH_CopG_NikR-like"/>
    <property type="match status" value="1"/>
</dbReference>
<reference evidence="3" key="1">
    <citation type="submission" date="2018-12" db="EMBL/GenBank/DDBJ databases">
        <title>Complete genome sequence of an uncultured bacterium of the candidate phylum Bipolaricaulota.</title>
        <authorList>
            <person name="Kadnikov V.V."/>
            <person name="Mardanov A.V."/>
            <person name="Beletsky A.V."/>
            <person name="Frank Y.A."/>
            <person name="Karnachuk O.V."/>
            <person name="Ravin N.V."/>
        </authorList>
    </citation>
    <scope>NUCLEOTIDE SEQUENCE [LARGE SCALE GENOMIC DNA]</scope>
</reference>
<dbReference type="Pfam" id="PF01402">
    <property type="entry name" value="RHH_1"/>
    <property type="match status" value="1"/>
</dbReference>
<dbReference type="SUPFAM" id="SSF160246">
    <property type="entry name" value="EspE N-terminal domain-like"/>
    <property type="match status" value="1"/>
</dbReference>
<feature type="domain" description="Ribbon-helix-helix protein CopG" evidence="1">
    <location>
        <begin position="13"/>
        <end position="43"/>
    </location>
</feature>
<evidence type="ECO:0000259" key="1">
    <source>
        <dbReference type="Pfam" id="PF01402"/>
    </source>
</evidence>